<name>A0A9W9FKM1_9EURO</name>
<dbReference type="GeneID" id="81393879"/>
<accession>A0A9W9FKM1</accession>
<feature type="domain" description="Wax synthase" evidence="8">
    <location>
        <begin position="238"/>
        <end position="324"/>
    </location>
</feature>
<evidence type="ECO:0000256" key="3">
    <source>
        <dbReference type="ARBA" id="ARBA00022679"/>
    </source>
</evidence>
<dbReference type="InterPro" id="IPR032805">
    <property type="entry name" value="Wax_synthase_dom"/>
</dbReference>
<comment type="caution">
    <text evidence="9">The sequence shown here is derived from an EMBL/GenBank/DDBJ whole genome shotgun (WGS) entry which is preliminary data.</text>
</comment>
<proteinExistence type="inferred from homology"/>
<dbReference type="Pfam" id="PF13813">
    <property type="entry name" value="MBOAT_2"/>
    <property type="match status" value="1"/>
</dbReference>
<dbReference type="Proteomes" id="UP001141434">
    <property type="component" value="Unassembled WGS sequence"/>
</dbReference>
<evidence type="ECO:0000313" key="9">
    <source>
        <dbReference type="EMBL" id="KAJ5101907.1"/>
    </source>
</evidence>
<keyword evidence="6 7" id="KW-0472">Membrane</keyword>
<reference evidence="9" key="1">
    <citation type="submission" date="2022-11" db="EMBL/GenBank/DDBJ databases">
        <authorList>
            <person name="Petersen C."/>
        </authorList>
    </citation>
    <scope>NUCLEOTIDE SEQUENCE</scope>
    <source>
        <strain evidence="9">IBT 34128</strain>
    </source>
</reference>
<dbReference type="GO" id="GO:0008374">
    <property type="term" value="F:O-acyltransferase activity"/>
    <property type="evidence" value="ECO:0007669"/>
    <property type="project" value="InterPro"/>
</dbReference>
<gene>
    <name evidence="9" type="ORF">NUU61_004129</name>
</gene>
<evidence type="ECO:0000256" key="1">
    <source>
        <dbReference type="ARBA" id="ARBA00004141"/>
    </source>
</evidence>
<feature type="transmembrane region" description="Helical" evidence="7">
    <location>
        <begin position="62"/>
        <end position="83"/>
    </location>
</feature>
<keyword evidence="5 7" id="KW-1133">Transmembrane helix</keyword>
<dbReference type="AlphaFoldDB" id="A0A9W9FKM1"/>
<dbReference type="InterPro" id="IPR044851">
    <property type="entry name" value="Wax_synthase"/>
</dbReference>
<sequence>MSMYELSESTLKFLFLGPLQFLIPATLLITTSKKSFLRYVPIPFMVWAASQFMNPVLETNYVWANCVGMISIAAFQAINLLLLNPMDNSDLCHGLALQLKSFGTRVYRASRLLLPTRAPNTPWQAKNTPSHPEYFARRGMEIPPRARFLLRQLTIAGWQYLVLDLIHTLTFQKVAEQENTQPNPELGVLGIDWAKWTEQTISSTVAWFIVTRTVVDVYYRFTSIFFVGLGIDSPLDFPPAFGRMADAYTLRGFWGKFWHQFHRRLFSALSCFFTRKVLSLPRPSILERYTNIFVVFFCSGALHLFLDVAQAVPARDSGAMLFLCSFPLGIMIEDGVQALWRGKRAFEDKGDPPLWRRILGFAWVVLWLGVTSPWYFEPISRRPKAVPLVPFSIVGQIGLSAVAAIVLIGGVALKLVFEVEV</sequence>
<dbReference type="GO" id="GO:0006629">
    <property type="term" value="P:lipid metabolic process"/>
    <property type="evidence" value="ECO:0007669"/>
    <property type="project" value="InterPro"/>
</dbReference>
<feature type="transmembrane region" description="Helical" evidence="7">
    <location>
        <begin position="289"/>
        <end position="306"/>
    </location>
</feature>
<dbReference type="GO" id="GO:0016020">
    <property type="term" value="C:membrane"/>
    <property type="evidence" value="ECO:0007669"/>
    <property type="project" value="UniProtKB-SubCell"/>
</dbReference>
<evidence type="ECO:0000259" key="8">
    <source>
        <dbReference type="Pfam" id="PF13813"/>
    </source>
</evidence>
<dbReference type="OrthoDB" id="1077582at2759"/>
<protein>
    <recommendedName>
        <fullName evidence="8">Wax synthase domain-containing protein</fullName>
    </recommendedName>
</protein>
<evidence type="ECO:0000256" key="5">
    <source>
        <dbReference type="ARBA" id="ARBA00022989"/>
    </source>
</evidence>
<evidence type="ECO:0000256" key="2">
    <source>
        <dbReference type="ARBA" id="ARBA00007282"/>
    </source>
</evidence>
<feature type="transmembrane region" description="Helical" evidence="7">
    <location>
        <begin position="318"/>
        <end position="336"/>
    </location>
</feature>
<dbReference type="RefSeq" id="XP_056512738.1">
    <property type="nucleotide sequence ID" value="XM_056654711.1"/>
</dbReference>
<reference evidence="9" key="2">
    <citation type="journal article" date="2023" name="IMA Fungus">
        <title>Comparative genomic study of the Penicillium genus elucidates a diverse pangenome and 15 lateral gene transfer events.</title>
        <authorList>
            <person name="Petersen C."/>
            <person name="Sorensen T."/>
            <person name="Nielsen M.R."/>
            <person name="Sondergaard T.E."/>
            <person name="Sorensen J.L."/>
            <person name="Fitzpatrick D.A."/>
            <person name="Frisvad J.C."/>
            <person name="Nielsen K.L."/>
        </authorList>
    </citation>
    <scope>NUCLEOTIDE SEQUENCE</scope>
    <source>
        <strain evidence="9">IBT 34128</strain>
    </source>
</reference>
<keyword evidence="3" id="KW-0808">Transferase</keyword>
<feature type="transmembrane region" description="Helical" evidence="7">
    <location>
        <begin position="388"/>
        <end position="417"/>
    </location>
</feature>
<keyword evidence="4 7" id="KW-0812">Transmembrane</keyword>
<dbReference type="PANTHER" id="PTHR31595:SF27">
    <property type="entry name" value="WAX SYNTHASE DOMAIN-CONTAINING PROTEIN-RELATED"/>
    <property type="match status" value="1"/>
</dbReference>
<feature type="transmembrane region" description="Helical" evidence="7">
    <location>
        <begin position="357"/>
        <end position="376"/>
    </location>
</feature>
<evidence type="ECO:0000256" key="4">
    <source>
        <dbReference type="ARBA" id="ARBA00022692"/>
    </source>
</evidence>
<comment type="subcellular location">
    <subcellularLocation>
        <location evidence="1">Membrane</location>
        <topology evidence="1">Multi-pass membrane protein</topology>
    </subcellularLocation>
</comment>
<comment type="similarity">
    <text evidence="2">Belongs to the wax synthase family.</text>
</comment>
<organism evidence="9 10">
    <name type="scientific">Penicillium alfredii</name>
    <dbReference type="NCBI Taxonomy" id="1506179"/>
    <lineage>
        <taxon>Eukaryota</taxon>
        <taxon>Fungi</taxon>
        <taxon>Dikarya</taxon>
        <taxon>Ascomycota</taxon>
        <taxon>Pezizomycotina</taxon>
        <taxon>Eurotiomycetes</taxon>
        <taxon>Eurotiomycetidae</taxon>
        <taxon>Eurotiales</taxon>
        <taxon>Aspergillaceae</taxon>
        <taxon>Penicillium</taxon>
    </lineage>
</organism>
<evidence type="ECO:0000313" key="10">
    <source>
        <dbReference type="Proteomes" id="UP001141434"/>
    </source>
</evidence>
<keyword evidence="10" id="KW-1185">Reference proteome</keyword>
<evidence type="ECO:0000256" key="7">
    <source>
        <dbReference type="SAM" id="Phobius"/>
    </source>
</evidence>
<dbReference type="PANTHER" id="PTHR31595">
    <property type="entry name" value="LONG-CHAIN-ALCOHOL O-FATTY-ACYLTRANSFERASE 3-RELATED"/>
    <property type="match status" value="1"/>
</dbReference>
<evidence type="ECO:0000256" key="6">
    <source>
        <dbReference type="ARBA" id="ARBA00023136"/>
    </source>
</evidence>
<dbReference type="EMBL" id="JAPMSZ010000005">
    <property type="protein sequence ID" value="KAJ5101907.1"/>
    <property type="molecule type" value="Genomic_DNA"/>
</dbReference>
<feature type="transmembrane region" description="Helical" evidence="7">
    <location>
        <begin position="12"/>
        <end position="29"/>
    </location>
</feature>